<evidence type="ECO:0000256" key="1">
    <source>
        <dbReference type="SAM" id="MobiDB-lite"/>
    </source>
</evidence>
<comment type="caution">
    <text evidence="2">The sequence shown here is derived from an EMBL/GenBank/DDBJ whole genome shotgun (WGS) entry which is preliminary data.</text>
</comment>
<proteinExistence type="predicted"/>
<protein>
    <submittedName>
        <fullName evidence="2">Uncharacterized protein</fullName>
    </submittedName>
</protein>
<name>G7HZ85_9CORY</name>
<feature type="compositionally biased region" description="Low complexity" evidence="1">
    <location>
        <begin position="1"/>
        <end position="14"/>
    </location>
</feature>
<dbReference type="EMBL" id="CAFW01000081">
    <property type="protein sequence ID" value="CCE55500.1"/>
    <property type="molecule type" value="Genomic_DNA"/>
</dbReference>
<reference evidence="2 3" key="1">
    <citation type="journal article" date="2012" name="J. Bacteriol.">
        <title>Genome Sequence of Corynebacterium casei UCMA 3821, Isolated from a Smear-Ripened Cheese.</title>
        <authorList>
            <person name="Monnet C."/>
            <person name="Loux V."/>
            <person name="Bento P."/>
            <person name="Gibrat J.F."/>
            <person name="Straub C."/>
            <person name="Bonnarme P."/>
            <person name="Landaud S."/>
            <person name="Irlinger F."/>
        </authorList>
    </citation>
    <scope>NUCLEOTIDE SEQUENCE [LARGE SCALE GENOMIC DNA]</scope>
    <source>
        <strain evidence="2 3">UCMA 3821</strain>
    </source>
</reference>
<organism evidence="2 3">
    <name type="scientific">Corynebacterium casei UCMA 3821</name>
    <dbReference type="NCBI Taxonomy" id="1110505"/>
    <lineage>
        <taxon>Bacteria</taxon>
        <taxon>Bacillati</taxon>
        <taxon>Actinomycetota</taxon>
        <taxon>Actinomycetes</taxon>
        <taxon>Mycobacteriales</taxon>
        <taxon>Corynebacteriaceae</taxon>
        <taxon>Corynebacterium</taxon>
    </lineage>
</organism>
<dbReference type="AlphaFoldDB" id="G7HZ85"/>
<dbReference type="Proteomes" id="UP000004840">
    <property type="component" value="Unassembled WGS sequence"/>
</dbReference>
<sequence>MDQTDNVNNVNNDVISNGTSDAATSESPKPFTFLQPFGEENVGVCDVEGNCS</sequence>
<accession>G7HZ85</accession>
<evidence type="ECO:0000313" key="2">
    <source>
        <dbReference type="EMBL" id="CCE55500.1"/>
    </source>
</evidence>
<gene>
    <name evidence="2" type="ORF">CCAS_10005</name>
</gene>
<feature type="region of interest" description="Disordered" evidence="1">
    <location>
        <begin position="1"/>
        <end position="34"/>
    </location>
</feature>
<evidence type="ECO:0000313" key="3">
    <source>
        <dbReference type="Proteomes" id="UP000004840"/>
    </source>
</evidence>
<feature type="compositionally biased region" description="Polar residues" evidence="1">
    <location>
        <begin position="15"/>
        <end position="27"/>
    </location>
</feature>